<comment type="caution">
    <text evidence="1">The sequence shown here is derived from an EMBL/GenBank/DDBJ whole genome shotgun (WGS) entry which is preliminary data.</text>
</comment>
<accession>A0A9X1RNY7</accession>
<name>A0A9X1RNY7_9BURK</name>
<keyword evidence="2" id="KW-1185">Reference proteome</keyword>
<dbReference type="AlphaFoldDB" id="A0A9X1RNY7"/>
<dbReference type="Proteomes" id="UP001139308">
    <property type="component" value="Unassembled WGS sequence"/>
</dbReference>
<protein>
    <submittedName>
        <fullName evidence="1">DUF1566 domain-containing protein</fullName>
    </submittedName>
</protein>
<proteinExistence type="predicted"/>
<gene>
    <name evidence="1" type="ORF">L5014_02515</name>
</gene>
<dbReference type="RefSeq" id="WP_238461995.1">
    <property type="nucleotide sequence ID" value="NZ_JAKLJA010000001.1"/>
</dbReference>
<sequence>MENQISETVSINFPKLDEGEHYAGVLLGKDGAPNHHVILLPGDIDDGTWHNAKEWAASIGGELPTRREQSLLFANLGEQFEEDWYWSIEEYSDAFAWCQLFGNGNQLISHKVLNLCRARAVRRLPI</sequence>
<evidence type="ECO:0000313" key="1">
    <source>
        <dbReference type="EMBL" id="MCG5072244.1"/>
    </source>
</evidence>
<reference evidence="1" key="1">
    <citation type="submission" date="2022-01" db="EMBL/GenBank/DDBJ databases">
        <title>Genome sequence and assembly of Parabukholderia sp. RG36.</title>
        <authorList>
            <person name="Chhetri G."/>
        </authorList>
    </citation>
    <scope>NUCLEOTIDE SEQUENCE</scope>
    <source>
        <strain evidence="1">RG36</strain>
    </source>
</reference>
<evidence type="ECO:0000313" key="2">
    <source>
        <dbReference type="Proteomes" id="UP001139308"/>
    </source>
</evidence>
<organism evidence="1 2">
    <name type="scientific">Paraburkholderia tagetis</name>
    <dbReference type="NCBI Taxonomy" id="2913261"/>
    <lineage>
        <taxon>Bacteria</taxon>
        <taxon>Pseudomonadati</taxon>
        <taxon>Pseudomonadota</taxon>
        <taxon>Betaproteobacteria</taxon>
        <taxon>Burkholderiales</taxon>
        <taxon>Burkholderiaceae</taxon>
        <taxon>Paraburkholderia</taxon>
    </lineage>
</organism>
<dbReference type="EMBL" id="JAKLJA010000001">
    <property type="protein sequence ID" value="MCG5072244.1"/>
    <property type="molecule type" value="Genomic_DNA"/>
</dbReference>